<dbReference type="Gene3D" id="1.10.555.10">
    <property type="entry name" value="Rho GTPase activation protein"/>
    <property type="match status" value="1"/>
</dbReference>
<sequence>MEQLAPRQSNKLQVQANYNKLSDHIRRLTPQGVQCSVFCGGVNCKYENPENWKADSIAIQGIYSHWVTDDILAMARPSTLSIIQKNVIQQFESLGIKSIINLQCPKEHASCGQPLNESGFSYDPNMFMENNNIFQDNEKLQSPTSPTNDTYSAPSSPNPSESGDISDTFSEFSTLDGDDMGEELLLHNSCFKKLEIKRNFLQDQPAEDFNTQDATSLVDALLVDYHELGVPYRRAIRQYQNQINNSQLGWLRLSRETNLKILAALLYEWLENLKTPILTLHSFENIVILYKQTDACFRKIPVEDAYLIEYMLRFLSKVQPISKDDQEKMLKRFIAALAKQSIVINDKAIPSEKGFKKLSDGTFQCTMIFFQSLFDLIDNHHNQKSDLPNIEDNEDEDELYEEAYAVKTDEVV</sequence>
<dbReference type="EMBL" id="OV121139">
    <property type="protein sequence ID" value="CAH0562649.1"/>
    <property type="molecule type" value="Genomic_DNA"/>
</dbReference>
<dbReference type="SUPFAM" id="SSF48350">
    <property type="entry name" value="GTPase activation domain, GAP"/>
    <property type="match status" value="1"/>
</dbReference>
<evidence type="ECO:0000313" key="2">
    <source>
        <dbReference type="EMBL" id="CAH0562649.1"/>
    </source>
</evidence>
<gene>
    <name evidence="2" type="ORF">MELIAE_LOCUS11700</name>
</gene>
<protein>
    <submittedName>
        <fullName evidence="2">Uncharacterized protein</fullName>
    </submittedName>
</protein>
<evidence type="ECO:0000313" key="3">
    <source>
        <dbReference type="Proteomes" id="UP001154078"/>
    </source>
</evidence>
<name>A0A9P0FNZ4_BRAAE</name>
<reference evidence="2" key="1">
    <citation type="submission" date="2021-12" db="EMBL/GenBank/DDBJ databases">
        <authorList>
            <person name="King R."/>
        </authorList>
    </citation>
    <scope>NUCLEOTIDE SEQUENCE</scope>
</reference>
<keyword evidence="3" id="KW-1185">Reference proteome</keyword>
<dbReference type="AlphaFoldDB" id="A0A9P0FNZ4"/>
<dbReference type="InterPro" id="IPR008936">
    <property type="entry name" value="Rho_GTPase_activation_prot"/>
</dbReference>
<feature type="region of interest" description="Disordered" evidence="1">
    <location>
        <begin position="137"/>
        <end position="172"/>
    </location>
</feature>
<organism evidence="2 3">
    <name type="scientific">Brassicogethes aeneus</name>
    <name type="common">Rape pollen beetle</name>
    <name type="synonym">Meligethes aeneus</name>
    <dbReference type="NCBI Taxonomy" id="1431903"/>
    <lineage>
        <taxon>Eukaryota</taxon>
        <taxon>Metazoa</taxon>
        <taxon>Ecdysozoa</taxon>
        <taxon>Arthropoda</taxon>
        <taxon>Hexapoda</taxon>
        <taxon>Insecta</taxon>
        <taxon>Pterygota</taxon>
        <taxon>Neoptera</taxon>
        <taxon>Endopterygota</taxon>
        <taxon>Coleoptera</taxon>
        <taxon>Polyphaga</taxon>
        <taxon>Cucujiformia</taxon>
        <taxon>Nitidulidae</taxon>
        <taxon>Meligethinae</taxon>
        <taxon>Brassicogethes</taxon>
    </lineage>
</organism>
<proteinExistence type="predicted"/>
<accession>A0A9P0FNZ4</accession>
<dbReference type="Proteomes" id="UP001154078">
    <property type="component" value="Chromosome 8"/>
</dbReference>
<dbReference type="OrthoDB" id="542013at2759"/>
<evidence type="ECO:0000256" key="1">
    <source>
        <dbReference type="SAM" id="MobiDB-lite"/>
    </source>
</evidence>